<dbReference type="Proteomes" id="UP000887572">
    <property type="component" value="Unplaced"/>
</dbReference>
<feature type="region of interest" description="Disordered" evidence="1">
    <location>
        <begin position="24"/>
        <end position="47"/>
    </location>
</feature>
<evidence type="ECO:0000313" key="2">
    <source>
        <dbReference type="Proteomes" id="UP000887572"/>
    </source>
</evidence>
<name>A0A914I642_GLORO</name>
<evidence type="ECO:0000313" key="3">
    <source>
        <dbReference type="WBParaSite" id="Gr19_v10_g6969.t1"/>
    </source>
</evidence>
<dbReference type="WBParaSite" id="Gr19_v10_g6969.t1">
    <property type="protein sequence ID" value="Gr19_v10_g6969.t1"/>
    <property type="gene ID" value="Gr19_v10_g6969"/>
</dbReference>
<dbReference type="AlphaFoldDB" id="A0A914I642"/>
<accession>A0A914I642</accession>
<sequence length="66" mass="7224">MDNKPLKKWIKFLHSLSLHKRPAMASVHPANNAKTDGYTTATAEDEHHRQILALNSSENGGSDGGK</sequence>
<proteinExistence type="predicted"/>
<feature type="compositionally biased region" description="Polar residues" evidence="1">
    <location>
        <begin position="32"/>
        <end position="42"/>
    </location>
</feature>
<evidence type="ECO:0000256" key="1">
    <source>
        <dbReference type="SAM" id="MobiDB-lite"/>
    </source>
</evidence>
<protein>
    <submittedName>
        <fullName evidence="3">Uncharacterized protein</fullName>
    </submittedName>
</protein>
<organism evidence="2 3">
    <name type="scientific">Globodera rostochiensis</name>
    <name type="common">Golden nematode worm</name>
    <name type="synonym">Heterodera rostochiensis</name>
    <dbReference type="NCBI Taxonomy" id="31243"/>
    <lineage>
        <taxon>Eukaryota</taxon>
        <taxon>Metazoa</taxon>
        <taxon>Ecdysozoa</taxon>
        <taxon>Nematoda</taxon>
        <taxon>Chromadorea</taxon>
        <taxon>Rhabditida</taxon>
        <taxon>Tylenchina</taxon>
        <taxon>Tylenchomorpha</taxon>
        <taxon>Tylenchoidea</taxon>
        <taxon>Heteroderidae</taxon>
        <taxon>Heteroderinae</taxon>
        <taxon>Globodera</taxon>
    </lineage>
</organism>
<reference evidence="3" key="1">
    <citation type="submission" date="2022-11" db="UniProtKB">
        <authorList>
            <consortium name="WormBaseParasite"/>
        </authorList>
    </citation>
    <scope>IDENTIFICATION</scope>
</reference>
<keyword evidence="2" id="KW-1185">Reference proteome</keyword>